<organism evidence="2 3">
    <name type="scientific">Aphis craccivora</name>
    <name type="common">Cowpea aphid</name>
    <dbReference type="NCBI Taxonomy" id="307492"/>
    <lineage>
        <taxon>Eukaryota</taxon>
        <taxon>Metazoa</taxon>
        <taxon>Ecdysozoa</taxon>
        <taxon>Arthropoda</taxon>
        <taxon>Hexapoda</taxon>
        <taxon>Insecta</taxon>
        <taxon>Pterygota</taxon>
        <taxon>Neoptera</taxon>
        <taxon>Paraneoptera</taxon>
        <taxon>Hemiptera</taxon>
        <taxon>Sternorrhyncha</taxon>
        <taxon>Aphidomorpha</taxon>
        <taxon>Aphidoidea</taxon>
        <taxon>Aphididae</taxon>
        <taxon>Aphidini</taxon>
        <taxon>Aphis</taxon>
        <taxon>Aphis</taxon>
    </lineage>
</organism>
<feature type="non-terminal residue" evidence="2">
    <location>
        <position position="1"/>
    </location>
</feature>
<dbReference type="PANTHER" id="PTHR46289:SF14">
    <property type="entry name" value="DUF4371 DOMAIN-CONTAINING PROTEIN"/>
    <property type="match status" value="1"/>
</dbReference>
<evidence type="ECO:0000313" key="3">
    <source>
        <dbReference type="Proteomes" id="UP000478052"/>
    </source>
</evidence>
<dbReference type="SUPFAM" id="SSF53098">
    <property type="entry name" value="Ribonuclease H-like"/>
    <property type="match status" value="1"/>
</dbReference>
<reference evidence="2 3" key="1">
    <citation type="submission" date="2019-08" db="EMBL/GenBank/DDBJ databases">
        <title>Whole genome of Aphis craccivora.</title>
        <authorList>
            <person name="Voronova N.V."/>
            <person name="Shulinski R.S."/>
            <person name="Bandarenka Y.V."/>
            <person name="Zhorov D.G."/>
            <person name="Warner D."/>
        </authorList>
    </citation>
    <scope>NUCLEOTIDE SEQUENCE [LARGE SCALE GENOMIC DNA]</scope>
    <source>
        <strain evidence="2">180601</strain>
        <tissue evidence="2">Whole Body</tissue>
    </source>
</reference>
<dbReference type="GO" id="GO:0046983">
    <property type="term" value="F:protein dimerization activity"/>
    <property type="evidence" value="ECO:0007669"/>
    <property type="project" value="InterPro"/>
</dbReference>
<gene>
    <name evidence="2" type="ORF">FWK35_00039290</name>
</gene>
<feature type="non-terminal residue" evidence="2">
    <location>
        <position position="118"/>
    </location>
</feature>
<dbReference type="Pfam" id="PF05699">
    <property type="entry name" value="Dimer_Tnp_hAT"/>
    <property type="match status" value="1"/>
</dbReference>
<dbReference type="OrthoDB" id="6604327at2759"/>
<feature type="domain" description="HAT C-terminal dimerisation" evidence="1">
    <location>
        <begin position="55"/>
        <end position="107"/>
    </location>
</feature>
<comment type="caution">
    <text evidence="2">The sequence shown here is derived from an EMBL/GenBank/DDBJ whole genome shotgun (WGS) entry which is preliminary data.</text>
</comment>
<dbReference type="EMBL" id="VUJU01009849">
    <property type="protein sequence ID" value="KAF0717237.1"/>
    <property type="molecule type" value="Genomic_DNA"/>
</dbReference>
<dbReference type="InterPro" id="IPR052958">
    <property type="entry name" value="IFN-induced_PKR_regulator"/>
</dbReference>
<sequence length="118" mass="13401">YLHPQILFEESNDESDKSEDDENEVESKIITSKNLQDSMSIIKMFDIFIKTGLVSVFPNLFIVLKIGVTLPISSASPERSFSKLKIVKSRLRSTMTQNRLEDLMIISCETDIGVDTEK</sequence>
<dbReference type="InterPro" id="IPR012337">
    <property type="entry name" value="RNaseH-like_sf"/>
</dbReference>
<dbReference type="Proteomes" id="UP000478052">
    <property type="component" value="Unassembled WGS sequence"/>
</dbReference>
<keyword evidence="3" id="KW-1185">Reference proteome</keyword>
<dbReference type="AlphaFoldDB" id="A0A6G0W0P6"/>
<protein>
    <submittedName>
        <fullName evidence="2">Zinc finger MYM-type protein 1-like isoform X1</fullName>
    </submittedName>
</protein>
<evidence type="ECO:0000313" key="2">
    <source>
        <dbReference type="EMBL" id="KAF0717237.1"/>
    </source>
</evidence>
<name>A0A6G0W0P6_APHCR</name>
<evidence type="ECO:0000259" key="1">
    <source>
        <dbReference type="Pfam" id="PF05699"/>
    </source>
</evidence>
<accession>A0A6G0W0P6</accession>
<dbReference type="InterPro" id="IPR008906">
    <property type="entry name" value="HATC_C_dom"/>
</dbReference>
<proteinExistence type="predicted"/>
<dbReference type="PANTHER" id="PTHR46289">
    <property type="entry name" value="52 KDA REPRESSOR OF THE INHIBITOR OF THE PROTEIN KINASE-LIKE PROTEIN-RELATED"/>
    <property type="match status" value="1"/>
</dbReference>